<dbReference type="STRING" id="1936003.STSP2_01033"/>
<dbReference type="Proteomes" id="UP000189674">
    <property type="component" value="Chromosome"/>
</dbReference>
<keyword evidence="1" id="KW-0472">Membrane</keyword>
<proteinExistence type="predicted"/>
<keyword evidence="3" id="KW-1185">Reference proteome</keyword>
<sequence length="234" mass="25664">MRADQIWQMLDGSMNSGEPVNAVQVLTAVLLSLVLGQVLAWTYFFTHSGLSYSKSFVQSLVLITVVIALVMSTIQNSFVTAVGLLGALSIIRFRNMIKDTRDIAFIFGALMIGMAAGSRRYDISIIGTIAFAGIAAYMHVGEFGAHRPHNGFLRFSLDGHMGADHPVGQVLKKFCRNFTLISAQDSDFDAPTVEYAYQVMIKNTGKNAEMLAQLEELESVSNVSLTMQEQLLEV</sequence>
<protein>
    <recommendedName>
        <fullName evidence="4">DUF4956 domain-containing protein</fullName>
    </recommendedName>
</protein>
<keyword evidence="1" id="KW-1133">Transmembrane helix</keyword>
<dbReference type="RefSeq" id="WP_146660401.1">
    <property type="nucleotide sequence ID" value="NZ_CP019791.1"/>
</dbReference>
<feature type="transmembrane region" description="Helical" evidence="1">
    <location>
        <begin position="123"/>
        <end position="140"/>
    </location>
</feature>
<evidence type="ECO:0000313" key="2">
    <source>
        <dbReference type="EMBL" id="AQT67881.1"/>
    </source>
</evidence>
<evidence type="ECO:0008006" key="4">
    <source>
        <dbReference type="Google" id="ProtNLM"/>
    </source>
</evidence>
<keyword evidence="1" id="KW-0812">Transmembrane</keyword>
<evidence type="ECO:0000313" key="3">
    <source>
        <dbReference type="Proteomes" id="UP000189674"/>
    </source>
</evidence>
<dbReference type="AlphaFoldDB" id="A0A1U9NIY2"/>
<dbReference type="OrthoDB" id="9803265at2"/>
<dbReference type="EMBL" id="CP019791">
    <property type="protein sequence ID" value="AQT67881.1"/>
    <property type="molecule type" value="Genomic_DNA"/>
</dbReference>
<dbReference type="InterPro" id="IPR032531">
    <property type="entry name" value="DUF4956"/>
</dbReference>
<name>A0A1U9NIY2_9BACT</name>
<dbReference type="Pfam" id="PF16316">
    <property type="entry name" value="DUF4956"/>
    <property type="match status" value="1"/>
</dbReference>
<gene>
    <name evidence="2" type="ORF">STSP2_01033</name>
</gene>
<evidence type="ECO:0000256" key="1">
    <source>
        <dbReference type="SAM" id="Phobius"/>
    </source>
</evidence>
<feature type="transmembrane region" description="Helical" evidence="1">
    <location>
        <begin position="56"/>
        <end position="88"/>
    </location>
</feature>
<feature type="transmembrane region" description="Helical" evidence="1">
    <location>
        <begin position="21"/>
        <end position="44"/>
    </location>
</feature>
<reference evidence="3" key="1">
    <citation type="submission" date="2017-02" db="EMBL/GenBank/DDBJ databases">
        <title>Comparative genomics and description of representatives of a novel lineage of planctomycetes thriving in anoxic sediments.</title>
        <authorList>
            <person name="Spring S."/>
            <person name="Bunk B."/>
            <person name="Sproer C."/>
        </authorList>
    </citation>
    <scope>NUCLEOTIDE SEQUENCE [LARGE SCALE GENOMIC DNA]</scope>
    <source>
        <strain evidence="3">ST-NAGAB-D1</strain>
    </source>
</reference>
<accession>A0A1U9NIY2</accession>
<dbReference type="KEGG" id="alus:STSP2_01033"/>
<organism evidence="2 3">
    <name type="scientific">Anaerohalosphaera lusitana</name>
    <dbReference type="NCBI Taxonomy" id="1936003"/>
    <lineage>
        <taxon>Bacteria</taxon>
        <taxon>Pseudomonadati</taxon>
        <taxon>Planctomycetota</taxon>
        <taxon>Phycisphaerae</taxon>
        <taxon>Sedimentisphaerales</taxon>
        <taxon>Anaerohalosphaeraceae</taxon>
        <taxon>Anaerohalosphaera</taxon>
    </lineage>
</organism>